<dbReference type="AlphaFoldDB" id="A0A1S2M9Q7"/>
<protein>
    <submittedName>
        <fullName evidence="1">Uncharacterized protein</fullName>
    </submittedName>
</protein>
<dbReference type="OrthoDB" id="4979632at2"/>
<dbReference type="RefSeq" id="WP_071387909.1">
    <property type="nucleotide sequence ID" value="NZ_MLQS01000001.1"/>
</dbReference>
<name>A0A1S2M9Q7_9BACI</name>
<dbReference type="Proteomes" id="UP000180057">
    <property type="component" value="Unassembled WGS sequence"/>
</dbReference>
<accession>A0A1S2M9Q7</accession>
<proteinExistence type="predicted"/>
<dbReference type="STRING" id="472963.BKP45_00460"/>
<evidence type="ECO:0000313" key="2">
    <source>
        <dbReference type="Proteomes" id="UP000180057"/>
    </source>
</evidence>
<gene>
    <name evidence="1" type="ORF">BKP45_00460</name>
</gene>
<reference evidence="1 2" key="1">
    <citation type="submission" date="2016-10" db="EMBL/GenBank/DDBJ databases">
        <title>Draft genome sequences of four alkaliphilic bacteria belonging to the Anaerobacillus genus.</title>
        <authorList>
            <person name="Bassil N.M."/>
            <person name="Lloyd J.R."/>
        </authorList>
    </citation>
    <scope>NUCLEOTIDE SEQUENCE [LARGE SCALE GENOMIC DNA]</scope>
    <source>
        <strain evidence="1 2">DSM 22531</strain>
    </source>
</reference>
<keyword evidence="2" id="KW-1185">Reference proteome</keyword>
<evidence type="ECO:0000313" key="1">
    <source>
        <dbReference type="EMBL" id="OIJ21290.1"/>
    </source>
</evidence>
<sequence length="191" mass="21875">MAINYKQCPRCASKNTLKILYGMPTHEAIEQAEAGKIRLGGCCVIVGGTEYYCNDCENEWNKEQAIEAAYERIKGLKASVSGYFGGSYSVEVDLTTGRITWHYWDRGEVVDMEYKTANEATVKRILDELKVINLLNWKREYKEPGVLDGTSWSVETIRNGRNIKKYGENKYPDDWADFCKLIRRITGNKFS</sequence>
<comment type="caution">
    <text evidence="1">The sequence shown here is derived from an EMBL/GenBank/DDBJ whole genome shotgun (WGS) entry which is preliminary data.</text>
</comment>
<organism evidence="1 2">
    <name type="scientific">Anaerobacillus alkalidiazotrophicus</name>
    <dbReference type="NCBI Taxonomy" id="472963"/>
    <lineage>
        <taxon>Bacteria</taxon>
        <taxon>Bacillati</taxon>
        <taxon>Bacillota</taxon>
        <taxon>Bacilli</taxon>
        <taxon>Bacillales</taxon>
        <taxon>Bacillaceae</taxon>
        <taxon>Anaerobacillus</taxon>
    </lineage>
</organism>
<dbReference type="EMBL" id="MLQS01000001">
    <property type="protein sequence ID" value="OIJ21290.1"/>
    <property type="molecule type" value="Genomic_DNA"/>
</dbReference>